<dbReference type="AlphaFoldDB" id="A0A918SB72"/>
<dbReference type="InterPro" id="IPR039422">
    <property type="entry name" value="MarR/SlyA-like"/>
</dbReference>
<dbReference type="GO" id="GO:0003700">
    <property type="term" value="F:DNA-binding transcription factor activity"/>
    <property type="evidence" value="ECO:0007669"/>
    <property type="project" value="InterPro"/>
</dbReference>
<dbReference type="Gene3D" id="1.10.10.10">
    <property type="entry name" value="Winged helix-like DNA-binding domain superfamily/Winged helix DNA-binding domain"/>
    <property type="match status" value="1"/>
</dbReference>
<dbReference type="InterPro" id="IPR000835">
    <property type="entry name" value="HTH_MarR-typ"/>
</dbReference>
<evidence type="ECO:0000313" key="2">
    <source>
        <dbReference type="EMBL" id="GHA30042.1"/>
    </source>
</evidence>
<dbReference type="Pfam" id="PF12802">
    <property type="entry name" value="MarR_2"/>
    <property type="match status" value="1"/>
</dbReference>
<dbReference type="EMBL" id="BMZE01000003">
    <property type="protein sequence ID" value="GHA30042.1"/>
    <property type="molecule type" value="Genomic_DNA"/>
</dbReference>
<accession>A0A918SB72</accession>
<gene>
    <name evidence="2" type="ORF">GCM10007989_27150</name>
</gene>
<dbReference type="InterPro" id="IPR036388">
    <property type="entry name" value="WH-like_DNA-bd_sf"/>
</dbReference>
<sequence length="150" mass="16249">MSMSKMSVENGQAWIGYSLKIAQHRLRQRLEAELEGTGVSAAQNAVLLAISHNPRISNASLARAAFVTPQSMQGMLVTLERDGLITRTPHPDHGRIIMTELTERGRAAAEAGIVASETVERQMLSGLTPDEARLLGTLLNRCAEALESET</sequence>
<dbReference type="PRINTS" id="PR00598">
    <property type="entry name" value="HTHMARR"/>
</dbReference>
<proteinExistence type="predicted"/>
<dbReference type="SMART" id="SM00347">
    <property type="entry name" value="HTH_MARR"/>
    <property type="match status" value="1"/>
</dbReference>
<dbReference type="GO" id="GO:0006950">
    <property type="term" value="P:response to stress"/>
    <property type="evidence" value="ECO:0007669"/>
    <property type="project" value="TreeGrafter"/>
</dbReference>
<feature type="domain" description="HTH marR-type" evidence="1">
    <location>
        <begin position="12"/>
        <end position="144"/>
    </location>
</feature>
<protein>
    <submittedName>
        <fullName evidence="2">MarR family transcriptional regulator</fullName>
    </submittedName>
</protein>
<organism evidence="2 3">
    <name type="scientific">Devosia pacifica</name>
    <dbReference type="NCBI Taxonomy" id="1335967"/>
    <lineage>
        <taxon>Bacteria</taxon>
        <taxon>Pseudomonadati</taxon>
        <taxon>Pseudomonadota</taxon>
        <taxon>Alphaproteobacteria</taxon>
        <taxon>Hyphomicrobiales</taxon>
        <taxon>Devosiaceae</taxon>
        <taxon>Devosia</taxon>
    </lineage>
</organism>
<keyword evidence="3" id="KW-1185">Reference proteome</keyword>
<reference evidence="2" key="2">
    <citation type="submission" date="2020-09" db="EMBL/GenBank/DDBJ databases">
        <authorList>
            <person name="Sun Q."/>
            <person name="Kim S."/>
        </authorList>
    </citation>
    <scope>NUCLEOTIDE SEQUENCE</scope>
    <source>
        <strain evidence="2">KCTC 32437</strain>
    </source>
</reference>
<name>A0A918SB72_9HYPH</name>
<dbReference type="SUPFAM" id="SSF46785">
    <property type="entry name" value="Winged helix' DNA-binding domain"/>
    <property type="match status" value="1"/>
</dbReference>
<reference evidence="2" key="1">
    <citation type="journal article" date="2014" name="Int. J. Syst. Evol. Microbiol.">
        <title>Complete genome sequence of Corynebacterium casei LMG S-19264T (=DSM 44701T), isolated from a smear-ripened cheese.</title>
        <authorList>
            <consortium name="US DOE Joint Genome Institute (JGI-PGF)"/>
            <person name="Walter F."/>
            <person name="Albersmeier A."/>
            <person name="Kalinowski J."/>
            <person name="Ruckert C."/>
        </authorList>
    </citation>
    <scope>NUCLEOTIDE SEQUENCE</scope>
    <source>
        <strain evidence="2">KCTC 32437</strain>
    </source>
</reference>
<dbReference type="PANTHER" id="PTHR33164:SF43">
    <property type="entry name" value="HTH-TYPE TRANSCRIPTIONAL REPRESSOR YETL"/>
    <property type="match status" value="1"/>
</dbReference>
<dbReference type="InterPro" id="IPR036390">
    <property type="entry name" value="WH_DNA-bd_sf"/>
</dbReference>
<evidence type="ECO:0000259" key="1">
    <source>
        <dbReference type="PROSITE" id="PS50995"/>
    </source>
</evidence>
<dbReference type="Proteomes" id="UP000646579">
    <property type="component" value="Unassembled WGS sequence"/>
</dbReference>
<dbReference type="PANTHER" id="PTHR33164">
    <property type="entry name" value="TRANSCRIPTIONAL REGULATOR, MARR FAMILY"/>
    <property type="match status" value="1"/>
</dbReference>
<evidence type="ECO:0000313" key="3">
    <source>
        <dbReference type="Proteomes" id="UP000646579"/>
    </source>
</evidence>
<dbReference type="PROSITE" id="PS50995">
    <property type="entry name" value="HTH_MARR_2"/>
    <property type="match status" value="1"/>
</dbReference>
<comment type="caution">
    <text evidence="2">The sequence shown here is derived from an EMBL/GenBank/DDBJ whole genome shotgun (WGS) entry which is preliminary data.</text>
</comment>